<accession>A0A381VYW6</accession>
<dbReference type="AlphaFoldDB" id="A0A381VYW6"/>
<dbReference type="EMBL" id="UINC01010205">
    <property type="protein sequence ID" value="SVA45490.1"/>
    <property type="molecule type" value="Genomic_DNA"/>
</dbReference>
<sequence>VKGIDRWRISWGEDMSVIVVVVQSSVQRLAKGQ</sequence>
<organism evidence="1">
    <name type="scientific">marine metagenome</name>
    <dbReference type="NCBI Taxonomy" id="408172"/>
    <lineage>
        <taxon>unclassified sequences</taxon>
        <taxon>metagenomes</taxon>
        <taxon>ecological metagenomes</taxon>
    </lineage>
</organism>
<evidence type="ECO:0000313" key="1">
    <source>
        <dbReference type="EMBL" id="SVA45490.1"/>
    </source>
</evidence>
<proteinExistence type="predicted"/>
<gene>
    <name evidence="1" type="ORF">METZ01_LOCUS98344</name>
</gene>
<feature type="non-terminal residue" evidence="1">
    <location>
        <position position="1"/>
    </location>
</feature>
<protein>
    <submittedName>
        <fullName evidence="1">Uncharacterized protein</fullName>
    </submittedName>
</protein>
<name>A0A381VYW6_9ZZZZ</name>
<reference evidence="1" key="1">
    <citation type="submission" date="2018-05" db="EMBL/GenBank/DDBJ databases">
        <authorList>
            <person name="Lanie J.A."/>
            <person name="Ng W.-L."/>
            <person name="Kazmierczak K.M."/>
            <person name="Andrzejewski T.M."/>
            <person name="Davidsen T.M."/>
            <person name="Wayne K.J."/>
            <person name="Tettelin H."/>
            <person name="Glass J.I."/>
            <person name="Rusch D."/>
            <person name="Podicherti R."/>
            <person name="Tsui H.-C.T."/>
            <person name="Winkler M.E."/>
        </authorList>
    </citation>
    <scope>NUCLEOTIDE SEQUENCE</scope>
</reference>